<organism evidence="3 4">
    <name type="scientific">Helicovermis profundi</name>
    <dbReference type="NCBI Taxonomy" id="3065157"/>
    <lineage>
        <taxon>Bacteria</taxon>
        <taxon>Bacillati</taxon>
        <taxon>Bacillota</taxon>
        <taxon>Clostridia</taxon>
        <taxon>Helicovermis</taxon>
    </lineage>
</organism>
<feature type="transmembrane region" description="Helical" evidence="2">
    <location>
        <begin position="60"/>
        <end position="78"/>
    </location>
</feature>
<feature type="transmembrane region" description="Helical" evidence="2">
    <location>
        <begin position="35"/>
        <end position="54"/>
    </location>
</feature>
<name>A0AAU9E5C4_9FIRM</name>
<gene>
    <name evidence="3" type="ORF">HLPR_08440</name>
</gene>
<proteinExistence type="predicted"/>
<feature type="compositionally biased region" description="Basic residues" evidence="1">
    <location>
        <begin position="16"/>
        <end position="30"/>
    </location>
</feature>
<evidence type="ECO:0000313" key="4">
    <source>
        <dbReference type="Proteomes" id="UP001321786"/>
    </source>
</evidence>
<sequence>MAEDNNVKTTAPSTSRIKRSSTRTRAPRKPKKNQIPLGVILLIIMVAFGIYVTTYSTNLALFWIIGSSFGFILQRARFCFTASMRDPYLTGSTSITRAVLIAFAITTIGFTAIKYGYASKGLPIPGMGYVVPISGATVIGAFLFGIGMVIAGGCASGTLMRVGEGFQMQVLSLLFFVIGSLWGAHDFGWWKLHVISKGAPIFLPDYLGWFGAVFAQLALIAFLYIVAYKHEQKNSSH</sequence>
<dbReference type="EMBL" id="AP028654">
    <property type="protein sequence ID" value="BEP28513.1"/>
    <property type="molecule type" value="Genomic_DNA"/>
</dbReference>
<evidence type="ECO:0000256" key="2">
    <source>
        <dbReference type="SAM" id="Phobius"/>
    </source>
</evidence>
<dbReference type="InterPro" id="IPR007272">
    <property type="entry name" value="Sulf_transp_TsuA/YedE"/>
</dbReference>
<dbReference type="Proteomes" id="UP001321786">
    <property type="component" value="Chromosome"/>
</dbReference>
<dbReference type="AlphaFoldDB" id="A0AAU9E5C4"/>
<accession>A0AAU9E5C4</accession>
<feature type="transmembrane region" description="Helical" evidence="2">
    <location>
        <begin position="166"/>
        <end position="184"/>
    </location>
</feature>
<evidence type="ECO:0000256" key="1">
    <source>
        <dbReference type="SAM" id="MobiDB-lite"/>
    </source>
</evidence>
<evidence type="ECO:0000313" key="3">
    <source>
        <dbReference type="EMBL" id="BEP28513.1"/>
    </source>
</evidence>
<reference evidence="3 4" key="1">
    <citation type="submission" date="2023-08" db="EMBL/GenBank/DDBJ databases">
        <title>Helicovermis profunda gen. nov., sp. nov., a novel mesophilic, fermentative bacterium within the Bacillota from a deep-sea hydrothermal vent chimney.</title>
        <authorList>
            <person name="Miyazaki U."/>
            <person name="Mizutani D."/>
            <person name="Hashimoto Y."/>
            <person name="Tame A."/>
            <person name="Sawayama S."/>
            <person name="Miyazaki J."/>
            <person name="Takai K."/>
            <person name="Nakagawa S."/>
        </authorList>
    </citation>
    <scope>NUCLEOTIDE SEQUENCE [LARGE SCALE GENOMIC DNA]</scope>
    <source>
        <strain evidence="3 4">S502</strain>
    </source>
</reference>
<dbReference type="Pfam" id="PF04143">
    <property type="entry name" value="Sulf_transp"/>
    <property type="match status" value="1"/>
</dbReference>
<evidence type="ECO:0008006" key="5">
    <source>
        <dbReference type="Google" id="ProtNLM"/>
    </source>
</evidence>
<keyword evidence="2" id="KW-0812">Transmembrane</keyword>
<protein>
    <recommendedName>
        <fullName evidence="5">Transporter</fullName>
    </recommendedName>
</protein>
<keyword evidence="2" id="KW-1133">Transmembrane helix</keyword>
<keyword evidence="2" id="KW-0472">Membrane</keyword>
<keyword evidence="4" id="KW-1185">Reference proteome</keyword>
<dbReference type="KEGG" id="hprf:HLPR_08440"/>
<feature type="transmembrane region" description="Helical" evidence="2">
    <location>
        <begin position="98"/>
        <end position="117"/>
    </location>
</feature>
<feature type="transmembrane region" description="Helical" evidence="2">
    <location>
        <begin position="129"/>
        <end position="154"/>
    </location>
</feature>
<dbReference type="RefSeq" id="WP_338536829.1">
    <property type="nucleotide sequence ID" value="NZ_AP028654.1"/>
</dbReference>
<feature type="transmembrane region" description="Helical" evidence="2">
    <location>
        <begin position="206"/>
        <end position="227"/>
    </location>
</feature>
<feature type="region of interest" description="Disordered" evidence="1">
    <location>
        <begin position="1"/>
        <end position="30"/>
    </location>
</feature>